<dbReference type="PANTHER" id="PTHR46203">
    <property type="entry name" value="PROBABLE PEPTIDE CHAIN RELEASE FACTOR C12ORF65"/>
    <property type="match status" value="1"/>
</dbReference>
<dbReference type="GO" id="GO:0003747">
    <property type="term" value="F:translation release factor activity"/>
    <property type="evidence" value="ECO:0007669"/>
    <property type="project" value="InterPro"/>
</dbReference>
<dbReference type="GeneID" id="34521696"/>
<evidence type="ECO:0000313" key="8">
    <source>
        <dbReference type="Proteomes" id="UP000019384"/>
    </source>
</evidence>
<dbReference type="RefSeq" id="XP_022460308.1">
    <property type="nucleotide sequence ID" value="XM_022601021.1"/>
</dbReference>
<evidence type="ECO:0000313" key="7">
    <source>
        <dbReference type="EMBL" id="CDK28318.1"/>
    </source>
</evidence>
<feature type="domain" description="Prokaryotic-type class I peptide chain release factors" evidence="6">
    <location>
        <begin position="68"/>
        <end position="163"/>
    </location>
</feature>
<dbReference type="OrthoDB" id="277888at2759"/>
<reference evidence="7" key="1">
    <citation type="submission" date="2013-12" db="EMBL/GenBank/DDBJ databases">
        <authorList>
            <person name="Genoscope - CEA"/>
        </authorList>
    </citation>
    <scope>NUCLEOTIDE SEQUENCE</scope>
    <source>
        <strain evidence="7">CBS 1993</strain>
    </source>
</reference>
<dbReference type="Proteomes" id="UP000019384">
    <property type="component" value="Unassembled WGS sequence"/>
</dbReference>
<proteinExistence type="inferred from homology"/>
<evidence type="ECO:0000256" key="2">
    <source>
        <dbReference type="ARBA" id="ARBA00010835"/>
    </source>
</evidence>
<dbReference type="SUPFAM" id="SSF75620">
    <property type="entry name" value="Release factor"/>
    <property type="match status" value="1"/>
</dbReference>
<dbReference type="FunFam" id="3.30.160.20:FF:000065">
    <property type="entry name" value="Peptidyl-tRNA hydrolase domain protein"/>
    <property type="match status" value="1"/>
</dbReference>
<comment type="subcellular location">
    <subcellularLocation>
        <location evidence="1">Mitochondrion</location>
    </subcellularLocation>
</comment>
<reference evidence="7" key="2">
    <citation type="submission" date="2014-02" db="EMBL/GenBank/DDBJ databases">
        <title>Complete DNA sequence of /Kuraishia capsulata/ illustrates novel genomic features among budding yeasts (/Saccharomycotina/).</title>
        <authorList>
            <person name="Morales L."/>
            <person name="Noel B."/>
            <person name="Porcel B."/>
            <person name="Marcet-Houben M."/>
            <person name="Hullo M-F."/>
            <person name="Sacerdot C."/>
            <person name="Tekaia F."/>
            <person name="Leh-Louis V."/>
            <person name="Despons L."/>
            <person name="Khanna V."/>
            <person name="Aury J-M."/>
            <person name="Barbe V."/>
            <person name="Couloux A."/>
            <person name="Labadie K."/>
            <person name="Pelletier E."/>
            <person name="Souciet J-L."/>
            <person name="Boekhout T."/>
            <person name="Gabaldon T."/>
            <person name="Wincker P."/>
            <person name="Dujon B."/>
        </authorList>
    </citation>
    <scope>NUCLEOTIDE SEQUENCE</scope>
    <source>
        <strain evidence="7">CBS 1993</strain>
    </source>
</reference>
<sequence>MRIFGTIAGRCVQRSMWFHTRWMAVRRPFHHSWRMLNEAGEEDKIEQIAAKIARIKVPKANKMPPRPKINENEIEEKFIKGGSGKGGQKINKTNSKVQLTHIPTGIVVTSQATRSRDQNRKIAREILAQKIQDQANPDTSRSAMVILRKQARKSRAKRKTRKKYRLLDSEDDTHETNDK</sequence>
<dbReference type="STRING" id="1382522.W6MPQ8"/>
<evidence type="ECO:0000256" key="3">
    <source>
        <dbReference type="ARBA" id="ARBA00022946"/>
    </source>
</evidence>
<comment type="similarity">
    <text evidence="2">Belongs to the prokaryotic/mitochondrial release factor family.</text>
</comment>
<evidence type="ECO:0000256" key="1">
    <source>
        <dbReference type="ARBA" id="ARBA00004173"/>
    </source>
</evidence>
<dbReference type="InterPro" id="IPR045853">
    <property type="entry name" value="Pep_chain_release_fac_I_sf"/>
</dbReference>
<accession>W6MPQ8</accession>
<dbReference type="AlphaFoldDB" id="W6MPQ8"/>
<organism evidence="7 8">
    <name type="scientific">Kuraishia capsulata CBS 1993</name>
    <dbReference type="NCBI Taxonomy" id="1382522"/>
    <lineage>
        <taxon>Eukaryota</taxon>
        <taxon>Fungi</taxon>
        <taxon>Dikarya</taxon>
        <taxon>Ascomycota</taxon>
        <taxon>Saccharomycotina</taxon>
        <taxon>Pichiomycetes</taxon>
        <taxon>Pichiales</taxon>
        <taxon>Pichiaceae</taxon>
        <taxon>Kuraishia</taxon>
    </lineage>
</organism>
<dbReference type="InterPro" id="IPR000352">
    <property type="entry name" value="Pep_chain_release_fac_I"/>
</dbReference>
<feature type="region of interest" description="Disordered" evidence="5">
    <location>
        <begin position="149"/>
        <end position="179"/>
    </location>
</feature>
<dbReference type="Pfam" id="PF00472">
    <property type="entry name" value="RF-1"/>
    <property type="match status" value="1"/>
</dbReference>
<dbReference type="GO" id="GO:0032543">
    <property type="term" value="P:mitochondrial translation"/>
    <property type="evidence" value="ECO:0007669"/>
    <property type="project" value="UniProtKB-ARBA"/>
</dbReference>
<feature type="compositionally biased region" description="Basic residues" evidence="5">
    <location>
        <begin position="149"/>
        <end position="164"/>
    </location>
</feature>
<name>W6MPQ8_9ASCO</name>
<dbReference type="PANTHER" id="PTHR46203:SF1">
    <property type="entry name" value="MITOCHONDRIAL TRANSLATION RELEASE FACTOR IN RESCUE"/>
    <property type="match status" value="1"/>
</dbReference>
<evidence type="ECO:0000259" key="6">
    <source>
        <dbReference type="Pfam" id="PF00472"/>
    </source>
</evidence>
<keyword evidence="3" id="KW-0809">Transit peptide</keyword>
<gene>
    <name evidence="7" type="ORF">KUCA_T00004300001</name>
</gene>
<dbReference type="GO" id="GO:0005739">
    <property type="term" value="C:mitochondrion"/>
    <property type="evidence" value="ECO:0007669"/>
    <property type="project" value="UniProtKB-SubCell"/>
</dbReference>
<dbReference type="HOGENOM" id="CLU_1503663_0_0_1"/>
<evidence type="ECO:0000256" key="5">
    <source>
        <dbReference type="SAM" id="MobiDB-lite"/>
    </source>
</evidence>
<evidence type="ECO:0000256" key="4">
    <source>
        <dbReference type="ARBA" id="ARBA00023128"/>
    </source>
</evidence>
<dbReference type="EMBL" id="HG793129">
    <property type="protein sequence ID" value="CDK28318.1"/>
    <property type="molecule type" value="Genomic_DNA"/>
</dbReference>
<keyword evidence="8" id="KW-1185">Reference proteome</keyword>
<protein>
    <recommendedName>
        <fullName evidence="6">Prokaryotic-type class I peptide chain release factors domain-containing protein</fullName>
    </recommendedName>
</protein>
<dbReference type="Gene3D" id="3.30.160.20">
    <property type="match status" value="1"/>
</dbReference>
<keyword evidence="4" id="KW-0496">Mitochondrion</keyword>
<dbReference type="InterPro" id="IPR052405">
    <property type="entry name" value="Mito_Transl_Release_Factor"/>
</dbReference>